<dbReference type="PANTHER" id="PTHR11607:SF71">
    <property type="entry name" value="ALPHA-MANNOSIDASE"/>
    <property type="match status" value="1"/>
</dbReference>
<evidence type="ECO:0000259" key="1">
    <source>
        <dbReference type="Pfam" id="PF01074"/>
    </source>
</evidence>
<organism evidence="4">
    <name type="scientific">Angiostrongylus costaricensis</name>
    <name type="common">Nematode worm</name>
    <dbReference type="NCBI Taxonomy" id="334426"/>
    <lineage>
        <taxon>Eukaryota</taxon>
        <taxon>Metazoa</taxon>
        <taxon>Ecdysozoa</taxon>
        <taxon>Nematoda</taxon>
        <taxon>Chromadorea</taxon>
        <taxon>Rhabditida</taxon>
        <taxon>Rhabditina</taxon>
        <taxon>Rhabditomorpha</taxon>
        <taxon>Strongyloidea</taxon>
        <taxon>Metastrongylidae</taxon>
        <taxon>Angiostrongylus</taxon>
    </lineage>
</organism>
<dbReference type="EMBL" id="UYYA01000014">
    <property type="protein sequence ID" value="VDM51766.1"/>
    <property type="molecule type" value="Genomic_DNA"/>
</dbReference>
<feature type="domain" description="Glycoside hydrolase family 38 N-terminal" evidence="1">
    <location>
        <begin position="2"/>
        <end position="81"/>
    </location>
</feature>
<dbReference type="AlphaFoldDB" id="A0A0R3P9R1"/>
<evidence type="ECO:0000313" key="4">
    <source>
        <dbReference type="WBParaSite" id="ACOC_0000018001-mRNA-1"/>
    </source>
</evidence>
<evidence type="ECO:0000313" key="3">
    <source>
        <dbReference type="Proteomes" id="UP000267027"/>
    </source>
</evidence>
<dbReference type="GO" id="GO:0006491">
    <property type="term" value="P:N-glycan processing"/>
    <property type="evidence" value="ECO:0007669"/>
    <property type="project" value="TreeGrafter"/>
</dbReference>
<sequence length="82" mass="10018">MSQMYDSNVILMMLGDDFRFDMIEEWHQHYDNFLPLFEEINSRHNAKIRFGTLSDYFNALERWYGKHKRQPSTLSGDFFPYK</sequence>
<dbReference type="GO" id="GO:0004559">
    <property type="term" value="F:alpha-mannosidase activity"/>
    <property type="evidence" value="ECO:0007669"/>
    <property type="project" value="InterPro"/>
</dbReference>
<reference evidence="4" key="1">
    <citation type="submission" date="2017-02" db="UniProtKB">
        <authorList>
            <consortium name="WormBaseParasite"/>
        </authorList>
    </citation>
    <scope>IDENTIFICATION</scope>
</reference>
<reference evidence="2 3" key="2">
    <citation type="submission" date="2018-11" db="EMBL/GenBank/DDBJ databases">
        <authorList>
            <consortium name="Pathogen Informatics"/>
        </authorList>
    </citation>
    <scope>NUCLEOTIDE SEQUENCE [LARGE SCALE GENOMIC DNA]</scope>
    <source>
        <strain evidence="2 3">Costa Rica</strain>
    </source>
</reference>
<gene>
    <name evidence="2" type="ORF">ACOC_LOCUS181</name>
</gene>
<keyword evidence="3" id="KW-1185">Reference proteome</keyword>
<dbReference type="Pfam" id="PF01074">
    <property type="entry name" value="Glyco_hydro_38N"/>
    <property type="match status" value="1"/>
</dbReference>
<evidence type="ECO:0000313" key="2">
    <source>
        <dbReference type="EMBL" id="VDM51766.1"/>
    </source>
</evidence>
<dbReference type="GO" id="GO:0006013">
    <property type="term" value="P:mannose metabolic process"/>
    <property type="evidence" value="ECO:0007669"/>
    <property type="project" value="InterPro"/>
</dbReference>
<dbReference type="InterPro" id="IPR027291">
    <property type="entry name" value="Glyco_hydro_38_N_sf"/>
</dbReference>
<dbReference type="Proteomes" id="UP000267027">
    <property type="component" value="Unassembled WGS sequence"/>
</dbReference>
<dbReference type="OrthoDB" id="5862775at2759"/>
<proteinExistence type="predicted"/>
<name>A0A0R3P9R1_ANGCS</name>
<protein>
    <submittedName>
        <fullName evidence="4">Glyco_hydro_38N domain-containing protein</fullName>
    </submittedName>
</protein>
<dbReference type="InterPro" id="IPR011330">
    <property type="entry name" value="Glyco_hydro/deAcase_b/a-brl"/>
</dbReference>
<accession>A0A0R3P9R1</accession>
<dbReference type="InterPro" id="IPR050843">
    <property type="entry name" value="Glycosyl_Hydrlase_38"/>
</dbReference>
<dbReference type="WBParaSite" id="ACOC_0000018001-mRNA-1">
    <property type="protein sequence ID" value="ACOC_0000018001-mRNA-1"/>
    <property type="gene ID" value="ACOC_0000018001"/>
</dbReference>
<dbReference type="SUPFAM" id="SSF88713">
    <property type="entry name" value="Glycoside hydrolase/deacetylase"/>
    <property type="match status" value="1"/>
</dbReference>
<dbReference type="Gene3D" id="3.20.110.10">
    <property type="entry name" value="Glycoside hydrolase 38, N terminal domain"/>
    <property type="match status" value="1"/>
</dbReference>
<dbReference type="GO" id="GO:0000139">
    <property type="term" value="C:Golgi membrane"/>
    <property type="evidence" value="ECO:0007669"/>
    <property type="project" value="TreeGrafter"/>
</dbReference>
<dbReference type="PANTHER" id="PTHR11607">
    <property type="entry name" value="ALPHA-MANNOSIDASE"/>
    <property type="match status" value="1"/>
</dbReference>
<dbReference type="STRING" id="334426.A0A0R3P9R1"/>
<dbReference type="InterPro" id="IPR000602">
    <property type="entry name" value="Glyco_hydro_38_N"/>
</dbReference>